<sequence>MLDHLTSALRPAITLTILFAALLGLAYPAAITGIGQAVFPHQANGSLIRDDDRVVGSELIAQGFTGAQYFQPRGSAAGDGYDALASAGSNLGPTSAVLKERVATDIAAQRRAGVTGSMPADMATVSGSGLDPHISPENAALQLPCVAQARGLSQAQVRTLLDAATEQRLLGFIGEPRVNVLLLNRRLDRAPTNRQPDANGATSRE</sequence>
<dbReference type="RefSeq" id="WP_140047783.1">
    <property type="nucleotide sequence ID" value="NZ_BAAAEV010000001.1"/>
</dbReference>
<comment type="caution">
    <text evidence="12">The sequence shown here is derived from an EMBL/GenBank/DDBJ whole genome shotgun (WGS) entry which is preliminary data.</text>
</comment>
<dbReference type="EMBL" id="JAASQP010000001">
    <property type="protein sequence ID" value="NIJ22554.1"/>
    <property type="molecule type" value="Genomic_DNA"/>
</dbReference>
<keyword evidence="5 11" id="KW-0547">Nucleotide-binding</keyword>
<proteinExistence type="inferred from homology"/>
<comment type="similarity">
    <text evidence="11">Belongs to the KdpC family.</text>
</comment>
<dbReference type="PANTHER" id="PTHR30042:SF2">
    <property type="entry name" value="POTASSIUM-TRANSPORTING ATPASE KDPC SUBUNIT"/>
    <property type="match status" value="1"/>
</dbReference>
<keyword evidence="10 11" id="KW-0472">Membrane</keyword>
<evidence type="ECO:0000256" key="4">
    <source>
        <dbReference type="ARBA" id="ARBA00022692"/>
    </source>
</evidence>
<keyword evidence="9 11" id="KW-0406">Ion transport</keyword>
<gene>
    <name evidence="11" type="primary">kdpC</name>
    <name evidence="12" type="ORF">FHT01_000096</name>
</gene>
<dbReference type="Proteomes" id="UP000788153">
    <property type="component" value="Unassembled WGS sequence"/>
</dbReference>
<dbReference type="HAMAP" id="MF_00276">
    <property type="entry name" value="KdpC"/>
    <property type="match status" value="1"/>
</dbReference>
<comment type="subcellular location">
    <subcellularLocation>
        <location evidence="11">Cell membrane</location>
        <topology evidence="11">Single-pass membrane protein</topology>
    </subcellularLocation>
</comment>
<keyword evidence="2 11" id="KW-1003">Cell membrane</keyword>
<evidence type="ECO:0000256" key="9">
    <source>
        <dbReference type="ARBA" id="ARBA00023065"/>
    </source>
</evidence>
<keyword evidence="6 11" id="KW-0067">ATP-binding</keyword>
<reference evidence="12 13" key="1">
    <citation type="submission" date="2020-03" db="EMBL/GenBank/DDBJ databases">
        <title>Genomic Encyclopedia of Type Strains, Phase IV (KMG-IV): sequencing the most valuable type-strain genomes for metagenomic binning, comparative biology and taxonomic classification.</title>
        <authorList>
            <person name="Goeker M."/>
        </authorList>
    </citation>
    <scope>NUCLEOTIDE SEQUENCE [LARGE SCALE GENOMIC DNA]</scope>
    <source>
        <strain evidence="12 13">DSM 22753</strain>
    </source>
</reference>
<evidence type="ECO:0000256" key="3">
    <source>
        <dbReference type="ARBA" id="ARBA00022538"/>
    </source>
</evidence>
<evidence type="ECO:0000313" key="13">
    <source>
        <dbReference type="Proteomes" id="UP000788153"/>
    </source>
</evidence>
<keyword evidence="1 11" id="KW-0813">Transport</keyword>
<comment type="subunit">
    <text evidence="11">The system is composed of three essential subunits: KdpA, KdpB and KdpC.</text>
</comment>
<dbReference type="PANTHER" id="PTHR30042">
    <property type="entry name" value="POTASSIUM-TRANSPORTING ATPASE C CHAIN"/>
    <property type="match status" value="1"/>
</dbReference>
<dbReference type="PIRSF" id="PIRSF001296">
    <property type="entry name" value="K_ATPase_KdpC"/>
    <property type="match status" value="1"/>
</dbReference>
<dbReference type="InterPro" id="IPR003820">
    <property type="entry name" value="KdpC"/>
</dbReference>
<evidence type="ECO:0000313" key="12">
    <source>
        <dbReference type="EMBL" id="NIJ22554.1"/>
    </source>
</evidence>
<protein>
    <recommendedName>
        <fullName evidence="11">Potassium-transporting ATPase KdpC subunit</fullName>
    </recommendedName>
    <alternativeName>
        <fullName evidence="11">ATP phosphohydrolase [potassium-transporting] C chain</fullName>
    </alternativeName>
    <alternativeName>
        <fullName evidence="11">Potassium-binding and translocating subunit C</fullName>
    </alternativeName>
    <alternativeName>
        <fullName evidence="11">Potassium-translocating ATPase C chain</fullName>
    </alternativeName>
</protein>
<keyword evidence="4 11" id="KW-0812">Transmembrane</keyword>
<evidence type="ECO:0000256" key="10">
    <source>
        <dbReference type="ARBA" id="ARBA00023136"/>
    </source>
</evidence>
<keyword evidence="8 11" id="KW-1133">Transmembrane helix</keyword>
<evidence type="ECO:0000256" key="7">
    <source>
        <dbReference type="ARBA" id="ARBA00022958"/>
    </source>
</evidence>
<dbReference type="NCBIfam" id="TIGR00681">
    <property type="entry name" value="kdpC"/>
    <property type="match status" value="1"/>
</dbReference>
<accession>A0ABX0TW57</accession>
<name>A0ABX0TW57_9SPHN</name>
<keyword evidence="7 11" id="KW-0630">Potassium</keyword>
<evidence type="ECO:0000256" key="11">
    <source>
        <dbReference type="HAMAP-Rule" id="MF_00276"/>
    </source>
</evidence>
<evidence type="ECO:0000256" key="2">
    <source>
        <dbReference type="ARBA" id="ARBA00022475"/>
    </source>
</evidence>
<comment type="function">
    <text evidence="11">Part of the high-affinity ATP-driven potassium transport (or Kdp) system, which catalyzes the hydrolysis of ATP coupled with the electrogenic transport of potassium into the cytoplasm. This subunit acts as a catalytic chaperone that increases the ATP-binding affinity of the ATP-hydrolyzing subunit KdpB by the formation of a transient KdpB/KdpC/ATP ternary complex.</text>
</comment>
<dbReference type="Pfam" id="PF02669">
    <property type="entry name" value="KdpC"/>
    <property type="match status" value="1"/>
</dbReference>
<keyword evidence="13" id="KW-1185">Reference proteome</keyword>
<evidence type="ECO:0000256" key="8">
    <source>
        <dbReference type="ARBA" id="ARBA00022989"/>
    </source>
</evidence>
<evidence type="ECO:0000256" key="6">
    <source>
        <dbReference type="ARBA" id="ARBA00022840"/>
    </source>
</evidence>
<keyword evidence="3 11" id="KW-0633">Potassium transport</keyword>
<organism evidence="12 13">
    <name type="scientific">Sphingomonas japonica</name>
    <dbReference type="NCBI Taxonomy" id="511662"/>
    <lineage>
        <taxon>Bacteria</taxon>
        <taxon>Pseudomonadati</taxon>
        <taxon>Pseudomonadota</taxon>
        <taxon>Alphaproteobacteria</taxon>
        <taxon>Sphingomonadales</taxon>
        <taxon>Sphingomonadaceae</taxon>
        <taxon>Sphingomonas</taxon>
    </lineage>
</organism>
<dbReference type="NCBIfam" id="NF001454">
    <property type="entry name" value="PRK00315.1"/>
    <property type="match status" value="1"/>
</dbReference>
<evidence type="ECO:0000256" key="5">
    <source>
        <dbReference type="ARBA" id="ARBA00022741"/>
    </source>
</evidence>
<evidence type="ECO:0000256" key="1">
    <source>
        <dbReference type="ARBA" id="ARBA00022448"/>
    </source>
</evidence>